<protein>
    <submittedName>
        <fullName evidence="2">Uncharacterized protein</fullName>
    </submittedName>
</protein>
<feature type="compositionally biased region" description="Basic and acidic residues" evidence="1">
    <location>
        <begin position="39"/>
        <end position="65"/>
    </location>
</feature>
<evidence type="ECO:0000256" key="1">
    <source>
        <dbReference type="SAM" id="MobiDB-lite"/>
    </source>
</evidence>
<dbReference type="AlphaFoldDB" id="A0A9P9XZB9"/>
<feature type="compositionally biased region" description="Basic residues" evidence="1">
    <location>
        <begin position="107"/>
        <end position="117"/>
    </location>
</feature>
<feature type="compositionally biased region" description="Low complexity" evidence="1">
    <location>
        <begin position="92"/>
        <end position="102"/>
    </location>
</feature>
<dbReference type="Proteomes" id="UP001055219">
    <property type="component" value="Unassembled WGS sequence"/>
</dbReference>
<comment type="caution">
    <text evidence="2">The sequence shown here is derived from an EMBL/GenBank/DDBJ whole genome shotgun (WGS) entry which is preliminary data.</text>
</comment>
<sequence>MTMPCRTNVPQSQTTYHSFHDIELYEPASPPRKSAPAVREFEVDRSTSSEEDRPPAKFQMKRQDSGYESYGPGTSPRTSMSYGRPSPPPRRPTSTSVRTSTSIVPHPRTRPTTRRSTNKSYHQANSSSVHIVRPPPSAPQPSSYFHFPPPDPFADALVEHEVSPPSPASPPPQTTHYWTSDQTRRLEYAAIDAASRGVKGWCRRNLIPDCLTAKAERHVSFDDDTGSVRRYRLELEEEDAKSVAPKKRKTWHFWA</sequence>
<feature type="compositionally biased region" description="Polar residues" evidence="1">
    <location>
        <begin position="118"/>
        <end position="129"/>
    </location>
</feature>
<feature type="compositionally biased region" description="Polar residues" evidence="1">
    <location>
        <begin position="8"/>
        <end position="17"/>
    </location>
</feature>
<evidence type="ECO:0000313" key="2">
    <source>
        <dbReference type="EMBL" id="KAI6780642.1"/>
    </source>
</evidence>
<dbReference type="RefSeq" id="XP_051361498.1">
    <property type="nucleotide sequence ID" value="XM_051507196.1"/>
</dbReference>
<name>A0A9P9XZB9_9HYPO</name>
<evidence type="ECO:0000313" key="3">
    <source>
        <dbReference type="Proteomes" id="UP001055219"/>
    </source>
</evidence>
<accession>A0A9P9XZB9</accession>
<gene>
    <name evidence="2" type="ORF">J7T54_001146</name>
</gene>
<reference evidence="2" key="1">
    <citation type="journal article" date="2021" name="J Fungi (Basel)">
        <title>Genomic and Metabolomic Analyses of the Marine Fungus Emericellopsis cladophorae: Insights into Saltwater Adaptability Mechanisms and Its Biosynthetic Potential.</title>
        <authorList>
            <person name="Goncalves M.F.M."/>
            <person name="Hilario S."/>
            <person name="Van de Peer Y."/>
            <person name="Esteves A.C."/>
            <person name="Alves A."/>
        </authorList>
    </citation>
    <scope>NUCLEOTIDE SEQUENCE</scope>
    <source>
        <strain evidence="2">MUM 19.33</strain>
    </source>
</reference>
<feature type="compositionally biased region" description="Pro residues" evidence="1">
    <location>
        <begin position="164"/>
        <end position="173"/>
    </location>
</feature>
<keyword evidence="3" id="KW-1185">Reference proteome</keyword>
<feature type="region of interest" description="Disordered" evidence="1">
    <location>
        <begin position="1"/>
        <end position="177"/>
    </location>
</feature>
<dbReference type="EMBL" id="JAGIXG020000029">
    <property type="protein sequence ID" value="KAI6780642.1"/>
    <property type="molecule type" value="Genomic_DNA"/>
</dbReference>
<organism evidence="2 3">
    <name type="scientific">Emericellopsis cladophorae</name>
    <dbReference type="NCBI Taxonomy" id="2686198"/>
    <lineage>
        <taxon>Eukaryota</taxon>
        <taxon>Fungi</taxon>
        <taxon>Dikarya</taxon>
        <taxon>Ascomycota</taxon>
        <taxon>Pezizomycotina</taxon>
        <taxon>Sordariomycetes</taxon>
        <taxon>Hypocreomycetidae</taxon>
        <taxon>Hypocreales</taxon>
        <taxon>Bionectriaceae</taxon>
        <taxon>Emericellopsis</taxon>
    </lineage>
</organism>
<dbReference type="OrthoDB" id="5366332at2759"/>
<reference evidence="2" key="2">
    <citation type="submission" date="2022-07" db="EMBL/GenBank/DDBJ databases">
        <authorList>
            <person name="Goncalves M.F.M."/>
            <person name="Hilario S."/>
            <person name="Van De Peer Y."/>
            <person name="Esteves A.C."/>
            <person name="Alves A."/>
        </authorList>
    </citation>
    <scope>NUCLEOTIDE SEQUENCE</scope>
    <source>
        <strain evidence="2">MUM 19.33</strain>
    </source>
</reference>
<proteinExistence type="predicted"/>
<dbReference type="GeneID" id="75827665"/>